<dbReference type="Pfam" id="PF07883">
    <property type="entry name" value="Cupin_2"/>
    <property type="match status" value="1"/>
</dbReference>
<dbReference type="Proteomes" id="UP001175261">
    <property type="component" value="Unassembled WGS sequence"/>
</dbReference>
<proteinExistence type="predicted"/>
<dbReference type="Gene3D" id="2.60.120.10">
    <property type="entry name" value="Jelly Rolls"/>
    <property type="match status" value="1"/>
</dbReference>
<dbReference type="PANTHER" id="PTHR36156:SF2">
    <property type="entry name" value="CUPIN TYPE-2 DOMAIN-CONTAINING PROTEIN"/>
    <property type="match status" value="1"/>
</dbReference>
<gene>
    <name evidence="2" type="ORF">NLU13_0871</name>
</gene>
<dbReference type="EMBL" id="JAPDFR010000001">
    <property type="protein sequence ID" value="KAK0391370.1"/>
    <property type="molecule type" value="Genomic_DNA"/>
</dbReference>
<organism evidence="2 3">
    <name type="scientific">Sarocladium strictum</name>
    <name type="common">Black bundle disease fungus</name>
    <name type="synonym">Acremonium strictum</name>
    <dbReference type="NCBI Taxonomy" id="5046"/>
    <lineage>
        <taxon>Eukaryota</taxon>
        <taxon>Fungi</taxon>
        <taxon>Dikarya</taxon>
        <taxon>Ascomycota</taxon>
        <taxon>Pezizomycotina</taxon>
        <taxon>Sordariomycetes</taxon>
        <taxon>Hypocreomycetidae</taxon>
        <taxon>Hypocreales</taxon>
        <taxon>Sarocladiaceae</taxon>
        <taxon>Sarocladium</taxon>
    </lineage>
</organism>
<feature type="domain" description="Cupin type-2" evidence="1">
    <location>
        <begin position="133"/>
        <end position="201"/>
    </location>
</feature>
<dbReference type="InterPro" id="IPR047142">
    <property type="entry name" value="OryJ/VirC-like"/>
</dbReference>
<dbReference type="InterPro" id="IPR014710">
    <property type="entry name" value="RmlC-like_jellyroll"/>
</dbReference>
<accession>A0AA39LBU2</accession>
<sequence length="227" mass="25565">MYIVARSFFEAISYHRDPLDPKVREYSVPHPEKLSATTATQAAEPGDLPRNHRYITTHNKDGKAIYVEEVSTPLDFWDISTADGKSARFELAYTTHGFPVQMNKDEDLSSFKEDYAKRQESGIVKQGGTLLRYVDLHPNDTTPMHRTSSLDYGILISGSLECLLDSGESRTIYPGDVLVQRGTNHQWNNNTDKWVRILFVVTDAAPLDVNGARLEEDINGILVPESH</sequence>
<keyword evidence="3" id="KW-1185">Reference proteome</keyword>
<evidence type="ECO:0000259" key="1">
    <source>
        <dbReference type="Pfam" id="PF07883"/>
    </source>
</evidence>
<dbReference type="InterPro" id="IPR011051">
    <property type="entry name" value="RmlC_Cupin_sf"/>
</dbReference>
<dbReference type="SUPFAM" id="SSF51182">
    <property type="entry name" value="RmlC-like cupins"/>
    <property type="match status" value="1"/>
</dbReference>
<dbReference type="InterPro" id="IPR013096">
    <property type="entry name" value="Cupin_2"/>
</dbReference>
<evidence type="ECO:0000313" key="2">
    <source>
        <dbReference type="EMBL" id="KAK0391370.1"/>
    </source>
</evidence>
<evidence type="ECO:0000313" key="3">
    <source>
        <dbReference type="Proteomes" id="UP001175261"/>
    </source>
</evidence>
<comment type="caution">
    <text evidence="2">The sequence shown here is derived from an EMBL/GenBank/DDBJ whole genome shotgun (WGS) entry which is preliminary data.</text>
</comment>
<dbReference type="PANTHER" id="PTHR36156">
    <property type="entry name" value="SLR2101 PROTEIN"/>
    <property type="match status" value="1"/>
</dbReference>
<dbReference type="CDD" id="cd02231">
    <property type="entry name" value="cupin_BLL6423-like"/>
    <property type="match status" value="1"/>
</dbReference>
<name>A0AA39LBU2_SARSR</name>
<protein>
    <recommendedName>
        <fullName evidence="1">Cupin type-2 domain-containing protein</fullName>
    </recommendedName>
</protein>
<reference evidence="2" key="1">
    <citation type="submission" date="2022-10" db="EMBL/GenBank/DDBJ databases">
        <title>Determination and structural analysis of whole genome sequence of Sarocladium strictum F4-1.</title>
        <authorList>
            <person name="Hu L."/>
            <person name="Jiang Y."/>
        </authorList>
    </citation>
    <scope>NUCLEOTIDE SEQUENCE</scope>
    <source>
        <strain evidence="2">F4-1</strain>
    </source>
</reference>
<dbReference type="AlphaFoldDB" id="A0AA39LBU2"/>